<dbReference type="Proteomes" id="UP000295351">
    <property type="component" value="Unassembled WGS sequence"/>
</dbReference>
<protein>
    <submittedName>
        <fullName evidence="4">Diguanylate cyclase/phosphodiesterase</fullName>
    </submittedName>
</protein>
<dbReference type="CDD" id="cd01948">
    <property type="entry name" value="EAL"/>
    <property type="match status" value="1"/>
</dbReference>
<dbReference type="SUPFAM" id="SSF141868">
    <property type="entry name" value="EAL domain-like"/>
    <property type="match status" value="1"/>
</dbReference>
<keyword evidence="5" id="KW-1185">Reference proteome</keyword>
<dbReference type="InterPro" id="IPR035919">
    <property type="entry name" value="EAL_sf"/>
</dbReference>
<feature type="transmembrane region" description="Helical" evidence="1">
    <location>
        <begin position="169"/>
        <end position="192"/>
    </location>
</feature>
<dbReference type="InterPro" id="IPR000160">
    <property type="entry name" value="GGDEF_dom"/>
</dbReference>
<keyword evidence="1" id="KW-1133">Transmembrane helix</keyword>
<feature type="transmembrane region" description="Helical" evidence="1">
    <location>
        <begin position="58"/>
        <end position="77"/>
    </location>
</feature>
<dbReference type="Gene3D" id="3.30.70.270">
    <property type="match status" value="1"/>
</dbReference>
<keyword evidence="1" id="KW-0812">Transmembrane</keyword>
<dbReference type="SMART" id="SM00052">
    <property type="entry name" value="EAL"/>
    <property type="match status" value="1"/>
</dbReference>
<evidence type="ECO:0000259" key="2">
    <source>
        <dbReference type="PROSITE" id="PS50883"/>
    </source>
</evidence>
<dbReference type="Pfam" id="PF00990">
    <property type="entry name" value="GGDEF"/>
    <property type="match status" value="1"/>
</dbReference>
<dbReference type="InterPro" id="IPR001633">
    <property type="entry name" value="EAL_dom"/>
</dbReference>
<dbReference type="InterPro" id="IPR052155">
    <property type="entry name" value="Biofilm_reg_signaling"/>
</dbReference>
<feature type="domain" description="EAL" evidence="2">
    <location>
        <begin position="395"/>
        <end position="645"/>
    </location>
</feature>
<dbReference type="EMBL" id="SLVX01000012">
    <property type="protein sequence ID" value="TCN42367.1"/>
    <property type="molecule type" value="Genomic_DNA"/>
</dbReference>
<evidence type="ECO:0000256" key="1">
    <source>
        <dbReference type="SAM" id="Phobius"/>
    </source>
</evidence>
<proteinExistence type="predicted"/>
<dbReference type="InterPro" id="IPR043128">
    <property type="entry name" value="Rev_trsase/Diguanyl_cyclase"/>
</dbReference>
<organism evidence="4 5">
    <name type="scientific">Shinella granuli</name>
    <dbReference type="NCBI Taxonomy" id="323621"/>
    <lineage>
        <taxon>Bacteria</taxon>
        <taxon>Pseudomonadati</taxon>
        <taxon>Pseudomonadota</taxon>
        <taxon>Alphaproteobacteria</taxon>
        <taxon>Hyphomicrobiales</taxon>
        <taxon>Rhizobiaceae</taxon>
        <taxon>Shinella</taxon>
    </lineage>
</organism>
<dbReference type="NCBIfam" id="TIGR00254">
    <property type="entry name" value="GGDEF"/>
    <property type="match status" value="1"/>
</dbReference>
<dbReference type="InterPro" id="IPR029787">
    <property type="entry name" value="Nucleotide_cyclase"/>
</dbReference>
<dbReference type="PROSITE" id="PS50887">
    <property type="entry name" value="GGDEF"/>
    <property type="match status" value="1"/>
</dbReference>
<evidence type="ECO:0000313" key="4">
    <source>
        <dbReference type="EMBL" id="TCN42367.1"/>
    </source>
</evidence>
<dbReference type="SUPFAM" id="SSF55073">
    <property type="entry name" value="Nucleotide cyclase"/>
    <property type="match status" value="1"/>
</dbReference>
<dbReference type="Gene3D" id="3.20.20.450">
    <property type="entry name" value="EAL domain"/>
    <property type="match status" value="1"/>
</dbReference>
<dbReference type="CDD" id="cd01949">
    <property type="entry name" value="GGDEF"/>
    <property type="match status" value="1"/>
</dbReference>
<dbReference type="PROSITE" id="PS50883">
    <property type="entry name" value="EAL"/>
    <property type="match status" value="1"/>
</dbReference>
<keyword evidence="1" id="KW-0472">Membrane</keyword>
<evidence type="ECO:0000259" key="3">
    <source>
        <dbReference type="PROSITE" id="PS50887"/>
    </source>
</evidence>
<feature type="domain" description="GGDEF" evidence="3">
    <location>
        <begin position="253"/>
        <end position="386"/>
    </location>
</feature>
<gene>
    <name evidence="4" type="ORF">EV665_112102</name>
</gene>
<dbReference type="PANTHER" id="PTHR44757:SF2">
    <property type="entry name" value="BIOFILM ARCHITECTURE MAINTENANCE PROTEIN MBAA"/>
    <property type="match status" value="1"/>
</dbReference>
<comment type="caution">
    <text evidence="4">The sequence shown here is derived from an EMBL/GenBank/DDBJ whole genome shotgun (WGS) entry which is preliminary data.</text>
</comment>
<name>A0A4R2CMF3_SHIGR</name>
<feature type="transmembrane region" description="Helical" evidence="1">
    <location>
        <begin position="145"/>
        <end position="163"/>
    </location>
</feature>
<dbReference type="RefSeq" id="WP_133035255.1">
    <property type="nucleotide sequence ID" value="NZ_BAABEI010000012.1"/>
</dbReference>
<dbReference type="AlphaFoldDB" id="A0A4R2CMF3"/>
<feature type="transmembrane region" description="Helical" evidence="1">
    <location>
        <begin position="32"/>
        <end position="52"/>
    </location>
</feature>
<evidence type="ECO:0000313" key="5">
    <source>
        <dbReference type="Proteomes" id="UP000295351"/>
    </source>
</evidence>
<dbReference type="Pfam" id="PF00563">
    <property type="entry name" value="EAL"/>
    <property type="match status" value="1"/>
</dbReference>
<dbReference type="SMART" id="SM00267">
    <property type="entry name" value="GGDEF"/>
    <property type="match status" value="1"/>
</dbReference>
<reference evidence="4 5" key="1">
    <citation type="submission" date="2019-03" db="EMBL/GenBank/DDBJ databases">
        <title>Genomic Encyclopedia of Type Strains, Phase IV (KMG-IV): sequencing the most valuable type-strain genomes for metagenomic binning, comparative biology and taxonomic classification.</title>
        <authorList>
            <person name="Goeker M."/>
        </authorList>
    </citation>
    <scope>NUCLEOTIDE SEQUENCE [LARGE SCALE GENOMIC DNA]</scope>
    <source>
        <strain evidence="4 5">DSM 18401</strain>
    </source>
</reference>
<sequence>MFSRTKAILSIESGNPELVQAQLAAFTKQVPLLYFMLVTNTVALTITHFGAAPAYLTLYVPGALYAVSLFRLVHWWFSRNRRYTHEEAIGRLRSTYRLTALLGAGFCAWSLSLYPYGDAYQQSHVAFYIANTVVGCIFCLMHLRAAALALTAIVLGPFTIFFGTSGNPVFTALALNVALVTVAMVFILFTYYRDFGALIRSQKELTARQAETQRLSDENHRLANLDSLTNLPNRRQFRAELETRIARAEKNGTGLALGLIDLDGFKPVNDTFGHGIGDKLLMEVGERLTAFAGQGLFPARLGGDEFGILFEAGACAERLHALGEEICAALQEPYVFNGQTARVSGSLGISILGEAGTTADRLFDRADFALYLAKQNFRGTAVVFSAEHEAEINEQGRIQQALRAADFEKEMHLVFQPMVDADTNGIFAYEALARWESPVLGNVSPGVFIRAAERTGIIGRLTETLMQKALEAAQSWPDHIRLSVNLSTRDVVSNRTVDALLEIIARSGIDPARLDIEVTETAVMRNFALAADNIRRLAERGIGIALDDFGTGHSSLSYVHRLPLTKIKIDRSFIVDIATNELSRSIVKTIVDLSRNIGCVCIVEGMETHEQVAALRGLGCRMMQGYYFARPERLEDTLAYRAPSDTIVNVPARKTG</sequence>
<dbReference type="PANTHER" id="PTHR44757">
    <property type="entry name" value="DIGUANYLATE CYCLASE DGCP"/>
    <property type="match status" value="1"/>
</dbReference>
<accession>A0A4R2CMF3</accession>
<feature type="transmembrane region" description="Helical" evidence="1">
    <location>
        <begin position="98"/>
        <end position="117"/>
    </location>
</feature>